<evidence type="ECO:0000256" key="4">
    <source>
        <dbReference type="SAM" id="MobiDB-lite"/>
    </source>
</evidence>
<dbReference type="Pfam" id="PF01765">
    <property type="entry name" value="RRF"/>
    <property type="match status" value="1"/>
</dbReference>
<dbReference type="InterPro" id="IPR036191">
    <property type="entry name" value="RRF_sf"/>
</dbReference>
<comment type="function">
    <text evidence="3">Necessary for protein synthesis in mitochondria. Functions as a ribosome recycling factor in mitochondria.</text>
</comment>
<accession>A0AAN6JS41</accession>
<feature type="compositionally biased region" description="Basic residues" evidence="4">
    <location>
        <begin position="89"/>
        <end position="109"/>
    </location>
</feature>
<dbReference type="EMBL" id="JAPDMZ010000068">
    <property type="protein sequence ID" value="KAK0552084.1"/>
    <property type="molecule type" value="Genomic_DNA"/>
</dbReference>
<comment type="caution">
    <text evidence="6">The sequence shown here is derived from an EMBL/GenBank/DDBJ whole genome shotgun (WGS) entry which is preliminary data.</text>
</comment>
<dbReference type="AlphaFoldDB" id="A0AAN6JS41"/>
<sequence length="336" mass="36747">MAAALPCLVRATCRTASVSLATASQRSAIASTSWSAASFSRTLCAPSSSQLDQRRFYASSKSRRRNRDEDEDENEDDGDDVPVLNTRGKGAKGAKSKQPHGAKSKHGSHGTREARNADSGEGIATTTRNQSLRDEKFDLAHLSENMQRAVKRCRETVSSMVGMIGRPDPAILDSVRVQMPTGNEGNKGEPIEKTAVPLRDLATVGVRDGSLWITCYDPESVKLVERGIYLAELGLSPQVIQNEDEAVVKIPIPRPNAETRAKLAKDVARICENARVSIRAARHEGQKALSADQKNKIVGSEEARKEGKKLDEETKRFTSEVDKLLEEMKQKVEHAS</sequence>
<feature type="domain" description="Ribosome recycling factor" evidence="5">
    <location>
        <begin position="165"/>
        <end position="331"/>
    </location>
</feature>
<evidence type="ECO:0000313" key="7">
    <source>
        <dbReference type="Proteomes" id="UP001176517"/>
    </source>
</evidence>
<proteinExistence type="inferred from homology"/>
<evidence type="ECO:0000256" key="2">
    <source>
        <dbReference type="ARBA" id="ARBA00022917"/>
    </source>
</evidence>
<dbReference type="PANTHER" id="PTHR20982">
    <property type="entry name" value="RIBOSOME RECYCLING FACTOR"/>
    <property type="match status" value="1"/>
</dbReference>
<dbReference type="InterPro" id="IPR002661">
    <property type="entry name" value="Ribosome_recyc_fac"/>
</dbReference>
<dbReference type="Gene3D" id="3.30.1360.40">
    <property type="match status" value="1"/>
</dbReference>
<dbReference type="GO" id="GO:0043023">
    <property type="term" value="F:ribosomal large subunit binding"/>
    <property type="evidence" value="ECO:0007669"/>
    <property type="project" value="TreeGrafter"/>
</dbReference>
<feature type="region of interest" description="Disordered" evidence="4">
    <location>
        <begin position="50"/>
        <end position="128"/>
    </location>
</feature>
<dbReference type="GO" id="GO:0006412">
    <property type="term" value="P:translation"/>
    <property type="evidence" value="ECO:0007669"/>
    <property type="project" value="UniProtKB-KW"/>
</dbReference>
<keyword evidence="7" id="KW-1185">Reference proteome</keyword>
<feature type="compositionally biased region" description="Acidic residues" evidence="4">
    <location>
        <begin position="69"/>
        <end position="80"/>
    </location>
</feature>
<evidence type="ECO:0000313" key="6">
    <source>
        <dbReference type="EMBL" id="KAK0552084.1"/>
    </source>
</evidence>
<keyword evidence="2" id="KW-0648">Protein biosynthesis</keyword>
<comment type="similarity">
    <text evidence="1">Belongs to the RRF family.</text>
</comment>
<dbReference type="Gene3D" id="1.10.132.20">
    <property type="entry name" value="Ribosome-recycling factor"/>
    <property type="match status" value="1"/>
</dbReference>
<evidence type="ECO:0000259" key="5">
    <source>
        <dbReference type="Pfam" id="PF01765"/>
    </source>
</evidence>
<gene>
    <name evidence="6" type="ORF">OC846_003049</name>
</gene>
<reference evidence="6" key="1">
    <citation type="journal article" date="2023" name="PhytoFront">
        <title>Draft Genome Resources of Seven Strains of Tilletia horrida, Causal Agent of Kernel Smut of Rice.</title>
        <authorList>
            <person name="Khanal S."/>
            <person name="Antony Babu S."/>
            <person name="Zhou X.G."/>
        </authorList>
    </citation>
    <scope>NUCLEOTIDE SEQUENCE</scope>
    <source>
        <strain evidence="6">TX6</strain>
    </source>
</reference>
<feature type="region of interest" description="Disordered" evidence="4">
    <location>
        <begin position="287"/>
        <end position="312"/>
    </location>
</feature>
<name>A0AAN6JS41_9BASI</name>
<protein>
    <recommendedName>
        <fullName evidence="5">Ribosome recycling factor domain-containing protein</fullName>
    </recommendedName>
</protein>
<evidence type="ECO:0000256" key="1">
    <source>
        <dbReference type="ARBA" id="ARBA00005912"/>
    </source>
</evidence>
<dbReference type="SUPFAM" id="SSF55194">
    <property type="entry name" value="Ribosome recycling factor, RRF"/>
    <property type="match status" value="1"/>
</dbReference>
<evidence type="ECO:0000256" key="3">
    <source>
        <dbReference type="ARBA" id="ARBA00024909"/>
    </source>
</evidence>
<dbReference type="Proteomes" id="UP001176517">
    <property type="component" value="Unassembled WGS sequence"/>
</dbReference>
<feature type="compositionally biased region" description="Basic and acidic residues" evidence="4">
    <location>
        <begin position="293"/>
        <end position="312"/>
    </location>
</feature>
<organism evidence="6 7">
    <name type="scientific">Tilletia horrida</name>
    <dbReference type="NCBI Taxonomy" id="155126"/>
    <lineage>
        <taxon>Eukaryota</taxon>
        <taxon>Fungi</taxon>
        <taxon>Dikarya</taxon>
        <taxon>Basidiomycota</taxon>
        <taxon>Ustilaginomycotina</taxon>
        <taxon>Exobasidiomycetes</taxon>
        <taxon>Tilletiales</taxon>
        <taxon>Tilletiaceae</taxon>
        <taxon>Tilletia</taxon>
    </lineage>
</organism>
<dbReference type="GO" id="GO:0005739">
    <property type="term" value="C:mitochondrion"/>
    <property type="evidence" value="ECO:0007669"/>
    <property type="project" value="TreeGrafter"/>
</dbReference>
<dbReference type="PANTHER" id="PTHR20982:SF3">
    <property type="entry name" value="MITOCHONDRIAL RIBOSOME RECYCLING FACTOR PSEUDO 1"/>
    <property type="match status" value="1"/>
</dbReference>
<dbReference type="InterPro" id="IPR023584">
    <property type="entry name" value="Ribosome_recyc_fac_dom"/>
</dbReference>